<reference evidence="3 4" key="1">
    <citation type="submission" date="2020-11" db="EMBL/GenBank/DDBJ databases">
        <title>The genome sequence of Erythrobacter sp. 6D36.</title>
        <authorList>
            <person name="Liu Y."/>
        </authorList>
    </citation>
    <scope>NUCLEOTIDE SEQUENCE [LARGE SCALE GENOMIC DNA]</scope>
    <source>
        <strain evidence="3 4">6D36</strain>
    </source>
</reference>
<sequence>MRRLLPIAIFALAACSQPSAEQESADDFADRIGQQGGAAQGQLDPSQPDPNAPNVAQAAPPANVDLTTLQQLGDVGGVNLGPREGGCTLMVGEQEMLIAVGMKEPSLPGKAVVRVGDTLVMADSGPGGLAAIKAGTTFSGEGFKVQVSPAAGQAQSRPAKVSVTDASGKSQSYSGNWICA</sequence>
<keyword evidence="2" id="KW-0732">Signal</keyword>
<name>A0A7S8F6I9_9SPHN</name>
<proteinExistence type="predicted"/>
<evidence type="ECO:0000256" key="2">
    <source>
        <dbReference type="SAM" id="SignalP"/>
    </source>
</evidence>
<gene>
    <name evidence="3" type="ORF">IRL76_06115</name>
</gene>
<evidence type="ECO:0000313" key="3">
    <source>
        <dbReference type="EMBL" id="QPD00105.1"/>
    </source>
</evidence>
<dbReference type="Proteomes" id="UP000594459">
    <property type="component" value="Chromosome"/>
</dbReference>
<dbReference type="KEGG" id="qso:IRL76_06115"/>
<protein>
    <submittedName>
        <fullName evidence="3">Uncharacterized protein</fullName>
    </submittedName>
</protein>
<dbReference type="AlphaFoldDB" id="A0A7S8F6I9"/>
<evidence type="ECO:0000313" key="4">
    <source>
        <dbReference type="Proteomes" id="UP000594459"/>
    </source>
</evidence>
<feature type="chain" id="PRO_5032856906" evidence="2">
    <location>
        <begin position="21"/>
        <end position="180"/>
    </location>
</feature>
<organism evidence="3 4">
    <name type="scientific">Qipengyuania soli</name>
    <dbReference type="NCBI Taxonomy" id="2782568"/>
    <lineage>
        <taxon>Bacteria</taxon>
        <taxon>Pseudomonadati</taxon>
        <taxon>Pseudomonadota</taxon>
        <taxon>Alphaproteobacteria</taxon>
        <taxon>Sphingomonadales</taxon>
        <taxon>Erythrobacteraceae</taxon>
        <taxon>Qipengyuania</taxon>
    </lineage>
</organism>
<feature type="region of interest" description="Disordered" evidence="1">
    <location>
        <begin position="20"/>
        <end position="56"/>
    </location>
</feature>
<feature type="signal peptide" evidence="2">
    <location>
        <begin position="1"/>
        <end position="20"/>
    </location>
</feature>
<keyword evidence="4" id="KW-1185">Reference proteome</keyword>
<dbReference type="PROSITE" id="PS51257">
    <property type="entry name" value="PROKAR_LIPOPROTEIN"/>
    <property type="match status" value="1"/>
</dbReference>
<dbReference type="RefSeq" id="WP_200983899.1">
    <property type="nucleotide sequence ID" value="NZ_CP064654.1"/>
</dbReference>
<evidence type="ECO:0000256" key="1">
    <source>
        <dbReference type="SAM" id="MobiDB-lite"/>
    </source>
</evidence>
<accession>A0A7S8F6I9</accession>
<dbReference type="EMBL" id="CP064654">
    <property type="protein sequence ID" value="QPD00105.1"/>
    <property type="molecule type" value="Genomic_DNA"/>
</dbReference>